<organism evidence="4 5">
    <name type="scientific">Enterococcus lacertideformus</name>
    <dbReference type="NCBI Taxonomy" id="2771493"/>
    <lineage>
        <taxon>Bacteria</taxon>
        <taxon>Bacillati</taxon>
        <taxon>Bacillota</taxon>
        <taxon>Bacilli</taxon>
        <taxon>Lactobacillales</taxon>
        <taxon>Enterococcaceae</taxon>
        <taxon>Enterococcus</taxon>
    </lineage>
</organism>
<proteinExistence type="inferred from homology"/>
<protein>
    <recommendedName>
        <fullName evidence="3">LXG domain-containing protein</fullName>
    </recommendedName>
</protein>
<name>A0A931B1Q4_9ENTE</name>
<comment type="caution">
    <text evidence="4">The sequence shown here is derived from an EMBL/GenBank/DDBJ whole genome shotgun (WGS) entry which is preliminary data.</text>
</comment>
<dbReference type="Pfam" id="PF04740">
    <property type="entry name" value="LXG"/>
    <property type="match status" value="1"/>
</dbReference>
<feature type="coiled-coil region" evidence="2">
    <location>
        <begin position="67"/>
        <end position="94"/>
    </location>
</feature>
<gene>
    <name evidence="4" type="ORF">IC227_11535</name>
</gene>
<dbReference type="EMBL" id="JADAKE010000029">
    <property type="protein sequence ID" value="MBF8808745.1"/>
    <property type="molecule type" value="Genomic_DNA"/>
</dbReference>
<dbReference type="InterPro" id="IPR006829">
    <property type="entry name" value="LXG_dom"/>
</dbReference>
<evidence type="ECO:0000256" key="2">
    <source>
        <dbReference type="SAM" id="Coils"/>
    </source>
</evidence>
<dbReference type="PROSITE" id="PS51756">
    <property type="entry name" value="LXG"/>
    <property type="match status" value="1"/>
</dbReference>
<feature type="domain" description="LXG" evidence="3">
    <location>
        <begin position="1"/>
        <end position="227"/>
    </location>
</feature>
<evidence type="ECO:0000259" key="3">
    <source>
        <dbReference type="PROSITE" id="PS51756"/>
    </source>
</evidence>
<keyword evidence="2" id="KW-0175">Coiled coil</keyword>
<reference evidence="4" key="1">
    <citation type="submission" date="2020-09" db="EMBL/GenBank/DDBJ databases">
        <title>Genomic insights into the novelty and pathogenicity of a unique biofilm-forming Enterococcus sp. bacteria (Enterococcus lacertideformus) identified in reptiles.</title>
        <authorList>
            <person name="Agius J.E."/>
            <person name="Phalen D.N."/>
            <person name="Rose K."/>
            <person name="Eden J.-S."/>
        </authorList>
    </citation>
    <scope>NUCLEOTIDE SEQUENCE</scope>
    <source>
        <strain evidence="4">PHRS 0518</strain>
    </source>
</reference>
<dbReference type="AlphaFoldDB" id="A0A931B1Q4"/>
<evidence type="ECO:0000313" key="5">
    <source>
        <dbReference type="Proteomes" id="UP000637757"/>
    </source>
</evidence>
<evidence type="ECO:0000313" key="4">
    <source>
        <dbReference type="EMBL" id="MBF8808745.1"/>
    </source>
</evidence>
<dbReference type="Proteomes" id="UP000637757">
    <property type="component" value="Unassembled WGS sequence"/>
</dbReference>
<sequence length="227" mass="25368">MGLIYDSSESSALMSALKSNLTSSKEAVQQLKSGSQKVVSAVDGHQLSGAAYTAGKGLFSELIIPTITRTTNAIEQIEQELQKYQNADKIVASEGELNEDKLNQQIRVTQAMKRSVDETSSFIHAQTRSNSLASVLETLFNVQRHLDRISESFQQDIDRLQKQLRKLHNFNEQTHHLFSNSINELKLAMQGVLTLNNTTVNKDGSYSLPKGTDKSYFTEIKKTLKMK</sequence>
<comment type="similarity">
    <text evidence="1">In the N-terminal section; belongs to the LXG family.</text>
</comment>
<keyword evidence="5" id="KW-1185">Reference proteome</keyword>
<evidence type="ECO:0000256" key="1">
    <source>
        <dbReference type="ARBA" id="ARBA00034117"/>
    </source>
</evidence>
<accession>A0A931B1Q4</accession>